<dbReference type="AlphaFoldDB" id="A0A372GNR4"/>
<proteinExistence type="predicted"/>
<sequence>MESFVLAVASSLFVAGLTVLCGRASSMCLRAWMILLSRFTGLGVWRVAPRQQLAARQIKAELSRARWVCVLTGRGNELTRDTFAPLWEDAGQRIESVQVLLPDSELGPSSWLSRREEDVRRIDPGFSRGLLAEQVRLNAAYIREIAHHRRAIELRFYDLPHLHRLVITDRAAYLTIYSPTEHGRNCPTLLVRRPGLMYDYALQLFQTAWASSHPTNT</sequence>
<reference evidence="1 2" key="1">
    <citation type="submission" date="2018-08" db="EMBL/GenBank/DDBJ databases">
        <title>Actinomadura spongicola sp. nov., isolated from marine sponge Leucetta chagosensis.</title>
        <authorList>
            <person name="Li L."/>
            <person name="Lin H.W."/>
        </authorList>
    </citation>
    <scope>NUCLEOTIDE SEQUENCE [LARGE SCALE GENOMIC DNA]</scope>
    <source>
        <strain evidence="1 2">LHW52907</strain>
    </source>
</reference>
<dbReference type="EMBL" id="QVNQ01000001">
    <property type="protein sequence ID" value="RFS87050.1"/>
    <property type="molecule type" value="Genomic_DNA"/>
</dbReference>
<evidence type="ECO:0000313" key="1">
    <source>
        <dbReference type="EMBL" id="RFS87050.1"/>
    </source>
</evidence>
<organism evidence="1 2">
    <name type="scientific">Actinomadura spongiicola</name>
    <dbReference type="NCBI Taxonomy" id="2303421"/>
    <lineage>
        <taxon>Bacteria</taxon>
        <taxon>Bacillati</taxon>
        <taxon>Actinomycetota</taxon>
        <taxon>Actinomycetes</taxon>
        <taxon>Streptosporangiales</taxon>
        <taxon>Thermomonosporaceae</taxon>
        <taxon>Actinomadura</taxon>
    </lineage>
</organism>
<dbReference type="Proteomes" id="UP000262882">
    <property type="component" value="Unassembled WGS sequence"/>
</dbReference>
<keyword evidence="2" id="KW-1185">Reference proteome</keyword>
<dbReference type="OrthoDB" id="3425745at2"/>
<protein>
    <submittedName>
        <fullName evidence="1">Uncharacterized protein</fullName>
    </submittedName>
</protein>
<accession>A0A372GNR4</accession>
<comment type="caution">
    <text evidence="1">The sequence shown here is derived from an EMBL/GenBank/DDBJ whole genome shotgun (WGS) entry which is preliminary data.</text>
</comment>
<name>A0A372GNR4_9ACTN</name>
<gene>
    <name evidence="1" type="ORF">D0T12_02010</name>
</gene>
<evidence type="ECO:0000313" key="2">
    <source>
        <dbReference type="Proteomes" id="UP000262882"/>
    </source>
</evidence>